<dbReference type="Proteomes" id="UP001524473">
    <property type="component" value="Unassembled WGS sequence"/>
</dbReference>
<reference evidence="6 7" key="1">
    <citation type="submission" date="2022-06" db="EMBL/GenBank/DDBJ databases">
        <title>Isolation of gut microbiota from human fecal samples.</title>
        <authorList>
            <person name="Pamer E.G."/>
            <person name="Barat B."/>
            <person name="Waligurski E."/>
            <person name="Medina S."/>
            <person name="Paddock L."/>
            <person name="Mostad J."/>
        </authorList>
    </citation>
    <scope>NUCLEOTIDE SEQUENCE [LARGE SCALE GENOMIC DNA]</scope>
    <source>
        <strain evidence="6 7">DFI.9.73</strain>
    </source>
</reference>
<accession>A0ABT1RY28</accession>
<evidence type="ECO:0000313" key="6">
    <source>
        <dbReference type="EMBL" id="MCQ4839587.1"/>
    </source>
</evidence>
<dbReference type="EMBL" id="JANFZH010000011">
    <property type="protein sequence ID" value="MCQ4839587.1"/>
    <property type="molecule type" value="Genomic_DNA"/>
</dbReference>
<name>A0ABT1RY28_9FIRM</name>
<keyword evidence="5" id="KW-1133">Transmembrane helix</keyword>
<sequence>MERLHSKNQLPRPHPGSPARLIEIDLHSLIGRRRKKPFTLQAKALRALAGFLSLMILFTVLSRVADSLTIARVDLQETQKRSIDHKITASGQVIANGAKTVISFPGIRVASLAVKPGEAVTENEPLFSLSLEDLQQKLEEAELELEKLNLDIRDQKSREKTEADSRSTALARALQDYNDMKSETGKAVEQAQKILTEAQNRLEEYRENPPPHADLESLQLICEAREKALEEALSALDALQTTVDQQVQEARQQAETAGVDPDEAENSVRTSYEQALNTAAEKAETARSEKQTADHDLAAASEQESSSQEQELLDAVSIAQQNFDQAVSARDSALKAAARAIEDAQKSPSADSSAEKMEMERQKLSKKVEELQKLLENGGVVRSAFDGVVDKLNIEVGNPTPDGTAVLISDLSQGTVFIAQIPAEQEKYISVGSTVTLKPGGDQKELTGLTVESIQKVQKDSELLEITVKLPENSLKLGSSAEMEAVQPSKPYPYCVPLSALQEENGGYYLLIIQEDAGFLGPELTAARLNVDILEKNESYAAIDGGSLVAGQEFIADSNKPLEAGDRVRLNQP</sequence>
<feature type="compositionally biased region" description="Basic and acidic residues" evidence="4">
    <location>
        <begin position="281"/>
        <end position="297"/>
    </location>
</feature>
<feature type="compositionally biased region" description="Low complexity" evidence="4">
    <location>
        <begin position="298"/>
        <end position="310"/>
    </location>
</feature>
<dbReference type="PANTHER" id="PTHR32347:SF23">
    <property type="entry name" value="BLL5650 PROTEIN"/>
    <property type="match status" value="1"/>
</dbReference>
<evidence type="ECO:0000256" key="2">
    <source>
        <dbReference type="ARBA" id="ARBA00023054"/>
    </source>
</evidence>
<protein>
    <submittedName>
        <fullName evidence="6">HlyD family efflux transporter periplasmic adaptor subunit</fullName>
    </submittedName>
</protein>
<proteinExistence type="predicted"/>
<feature type="region of interest" description="Disordered" evidence="4">
    <location>
        <begin position="343"/>
        <end position="363"/>
    </location>
</feature>
<feature type="coiled-coil region" evidence="3">
    <location>
        <begin position="131"/>
        <end position="158"/>
    </location>
</feature>
<dbReference type="InterPro" id="IPR050465">
    <property type="entry name" value="UPF0194_transport"/>
</dbReference>
<gene>
    <name evidence="6" type="ORF">NE695_06605</name>
</gene>
<organism evidence="6 7">
    <name type="scientific">Neglectibacter timonensis</name>
    <dbReference type="NCBI Taxonomy" id="1776382"/>
    <lineage>
        <taxon>Bacteria</taxon>
        <taxon>Bacillati</taxon>
        <taxon>Bacillota</taxon>
        <taxon>Clostridia</taxon>
        <taxon>Eubacteriales</taxon>
        <taxon>Oscillospiraceae</taxon>
        <taxon>Neglectibacter</taxon>
    </lineage>
</organism>
<keyword evidence="5" id="KW-0472">Membrane</keyword>
<comment type="caution">
    <text evidence="6">The sequence shown here is derived from an EMBL/GenBank/DDBJ whole genome shotgun (WGS) entry which is preliminary data.</text>
</comment>
<evidence type="ECO:0000256" key="1">
    <source>
        <dbReference type="ARBA" id="ARBA00004196"/>
    </source>
</evidence>
<dbReference type="RefSeq" id="WP_256191717.1">
    <property type="nucleotide sequence ID" value="NZ_CATZHN010000054.1"/>
</dbReference>
<evidence type="ECO:0000313" key="7">
    <source>
        <dbReference type="Proteomes" id="UP001524473"/>
    </source>
</evidence>
<keyword evidence="2 3" id="KW-0175">Coiled coil</keyword>
<keyword evidence="7" id="KW-1185">Reference proteome</keyword>
<keyword evidence="5" id="KW-0812">Transmembrane</keyword>
<feature type="compositionally biased region" description="Polar residues" evidence="4">
    <location>
        <begin position="267"/>
        <end position="277"/>
    </location>
</feature>
<dbReference type="PANTHER" id="PTHR32347">
    <property type="entry name" value="EFFLUX SYSTEM COMPONENT YKNX-RELATED"/>
    <property type="match status" value="1"/>
</dbReference>
<feature type="compositionally biased region" description="Basic and acidic residues" evidence="4">
    <location>
        <begin position="353"/>
        <end position="363"/>
    </location>
</feature>
<evidence type="ECO:0000256" key="5">
    <source>
        <dbReference type="SAM" id="Phobius"/>
    </source>
</evidence>
<feature type="region of interest" description="Disordered" evidence="4">
    <location>
        <begin position="247"/>
        <end position="311"/>
    </location>
</feature>
<evidence type="ECO:0000256" key="3">
    <source>
        <dbReference type="SAM" id="Coils"/>
    </source>
</evidence>
<comment type="subcellular location">
    <subcellularLocation>
        <location evidence="1">Cell envelope</location>
    </subcellularLocation>
</comment>
<evidence type="ECO:0000256" key="4">
    <source>
        <dbReference type="SAM" id="MobiDB-lite"/>
    </source>
</evidence>
<feature type="transmembrane region" description="Helical" evidence="5">
    <location>
        <begin position="44"/>
        <end position="65"/>
    </location>
</feature>